<dbReference type="SUPFAM" id="SSF49417">
    <property type="entry name" value="p53-like transcription factors"/>
    <property type="match status" value="1"/>
</dbReference>
<dbReference type="Gene3D" id="2.60.40.820">
    <property type="entry name" value="Transcription factor, T-box"/>
    <property type="match status" value="1"/>
</dbReference>
<evidence type="ECO:0000259" key="8">
    <source>
        <dbReference type="PROSITE" id="PS50252"/>
    </source>
</evidence>
<evidence type="ECO:0000256" key="2">
    <source>
        <dbReference type="ARBA" id="ARBA00023015"/>
    </source>
</evidence>
<name>A0A2A3ER85_APICC</name>
<dbReference type="FunFam" id="2.60.40.820:FF:000006">
    <property type="entry name" value="T-box transcription factor"/>
    <property type="match status" value="1"/>
</dbReference>
<comment type="subcellular location">
    <subcellularLocation>
        <location evidence="1 6">Nucleus</location>
    </subcellularLocation>
</comment>
<feature type="region of interest" description="Disordered" evidence="7">
    <location>
        <begin position="45"/>
        <end position="111"/>
    </location>
</feature>
<gene>
    <name evidence="9" type="ORF">APICC_06549</name>
</gene>
<dbReference type="GO" id="GO:0000978">
    <property type="term" value="F:RNA polymerase II cis-regulatory region sequence-specific DNA binding"/>
    <property type="evidence" value="ECO:0007669"/>
    <property type="project" value="InterPro"/>
</dbReference>
<dbReference type="PROSITE" id="PS01264">
    <property type="entry name" value="TBOX_2"/>
    <property type="match status" value="1"/>
</dbReference>
<dbReference type="EMBL" id="KZ288192">
    <property type="protein sequence ID" value="PBC34217.1"/>
    <property type="molecule type" value="Genomic_DNA"/>
</dbReference>
<evidence type="ECO:0000313" key="10">
    <source>
        <dbReference type="Proteomes" id="UP000242457"/>
    </source>
</evidence>
<dbReference type="PROSITE" id="PS50252">
    <property type="entry name" value="TBOX_3"/>
    <property type="match status" value="1"/>
</dbReference>
<keyword evidence="4" id="KW-0804">Transcription</keyword>
<proteinExistence type="predicted"/>
<keyword evidence="3 6" id="KW-0238">DNA-binding</keyword>
<dbReference type="STRING" id="94128.A0A2A3ER85"/>
<keyword evidence="10" id="KW-1185">Reference proteome</keyword>
<comment type="caution">
    <text evidence="6">Lacks conserved residue(s) required for the propagation of feature annotation.</text>
</comment>
<keyword evidence="5 6" id="KW-0539">Nucleus</keyword>
<sequence length="416" mass="45779">MQQQYDQRHDITADCCYQQWISHHQSQHGQPVTNLPSPMQQMEACLQSAGRVKRSRSPNLSKASLAAQPTNSTPVSSSSAVVESRSNDSNNNNRHHGDHHPAENGANSSEEICSKRPLHPALVGAGAALEAKPLWEEFHQLGTEMIVTKAGRRMFPTFQCRFFGLDPATDYLLVMDFVPCDDKRYRYAFHSSAWVVAGRADPVSPPRIHVHPDSPASGAHWMKQPVSFDKLKLTNNQLDDNGHIILNSMHRYQPRCHVVVAPSPPGSAPDPRTENFKTFTFPETRFTAVTAYQNHRITQLKIASNPFAKGFRDCESDECEPVAVVPGMQNPAKRAATGSGSVLSPNYVNAIPTVQIPSISSGQEHHQFYGATAAGPWPYAGHHGQHGATAHMNSIHYPHHTHPGPSLYHGPRSSSG</sequence>
<dbReference type="InterPro" id="IPR001699">
    <property type="entry name" value="TF_T-box"/>
</dbReference>
<dbReference type="SMART" id="SM00425">
    <property type="entry name" value="TBOX"/>
    <property type="match status" value="1"/>
</dbReference>
<dbReference type="Proteomes" id="UP000242457">
    <property type="component" value="Unassembled WGS sequence"/>
</dbReference>
<dbReference type="Pfam" id="PF00907">
    <property type="entry name" value="T-box"/>
    <property type="match status" value="1"/>
</dbReference>
<evidence type="ECO:0000256" key="6">
    <source>
        <dbReference type="PROSITE-ProRule" id="PRU00201"/>
    </source>
</evidence>
<dbReference type="OrthoDB" id="7442607at2759"/>
<feature type="region of interest" description="Disordered" evidence="7">
    <location>
        <begin position="380"/>
        <end position="416"/>
    </location>
</feature>
<feature type="compositionally biased region" description="Low complexity" evidence="7">
    <location>
        <begin position="380"/>
        <end position="391"/>
    </location>
</feature>
<dbReference type="PANTHER" id="PTHR11267">
    <property type="entry name" value="T-BOX PROTEIN-RELATED"/>
    <property type="match status" value="1"/>
</dbReference>
<evidence type="ECO:0000256" key="4">
    <source>
        <dbReference type="ARBA" id="ARBA00023163"/>
    </source>
</evidence>
<dbReference type="GO" id="GO:0000981">
    <property type="term" value="F:DNA-binding transcription factor activity, RNA polymerase II-specific"/>
    <property type="evidence" value="ECO:0007669"/>
    <property type="project" value="TreeGrafter"/>
</dbReference>
<dbReference type="PROSITE" id="PS01283">
    <property type="entry name" value="TBOX_1"/>
    <property type="match status" value="1"/>
</dbReference>
<reference evidence="9 10" key="1">
    <citation type="submission" date="2014-07" db="EMBL/GenBank/DDBJ databases">
        <title>Genomic and transcriptomic analysis on Apis cerana provide comprehensive insights into honey bee biology.</title>
        <authorList>
            <person name="Diao Q."/>
            <person name="Sun L."/>
            <person name="Zheng H."/>
            <person name="Zheng H."/>
            <person name="Xu S."/>
            <person name="Wang S."/>
            <person name="Zeng Z."/>
            <person name="Hu F."/>
            <person name="Su S."/>
            <person name="Wu J."/>
        </authorList>
    </citation>
    <scope>NUCLEOTIDE SEQUENCE [LARGE SCALE GENOMIC DNA]</scope>
    <source>
        <tissue evidence="9">Pupae without intestine</tissue>
    </source>
</reference>
<evidence type="ECO:0000256" key="1">
    <source>
        <dbReference type="ARBA" id="ARBA00004123"/>
    </source>
</evidence>
<evidence type="ECO:0000256" key="5">
    <source>
        <dbReference type="ARBA" id="ARBA00023242"/>
    </source>
</evidence>
<dbReference type="InterPro" id="IPR046360">
    <property type="entry name" value="T-box_DNA-bd"/>
</dbReference>
<feature type="compositionally biased region" description="Low complexity" evidence="7">
    <location>
        <begin position="72"/>
        <end position="92"/>
    </location>
</feature>
<evidence type="ECO:0000256" key="7">
    <source>
        <dbReference type="SAM" id="MobiDB-lite"/>
    </source>
</evidence>
<dbReference type="PANTHER" id="PTHR11267:SF195">
    <property type="entry name" value="OPTOMOTOR-BLIND-RELATED-GENE-1, ISOFORM A"/>
    <property type="match status" value="1"/>
</dbReference>
<evidence type="ECO:0000313" key="9">
    <source>
        <dbReference type="EMBL" id="PBC34217.1"/>
    </source>
</evidence>
<organism evidence="9 10">
    <name type="scientific">Apis cerana cerana</name>
    <name type="common">Oriental honeybee</name>
    <dbReference type="NCBI Taxonomy" id="94128"/>
    <lineage>
        <taxon>Eukaryota</taxon>
        <taxon>Metazoa</taxon>
        <taxon>Ecdysozoa</taxon>
        <taxon>Arthropoda</taxon>
        <taxon>Hexapoda</taxon>
        <taxon>Insecta</taxon>
        <taxon>Pterygota</taxon>
        <taxon>Neoptera</taxon>
        <taxon>Endopterygota</taxon>
        <taxon>Hymenoptera</taxon>
        <taxon>Apocrita</taxon>
        <taxon>Aculeata</taxon>
        <taxon>Apoidea</taxon>
        <taxon>Anthophila</taxon>
        <taxon>Apidae</taxon>
        <taxon>Apis</taxon>
    </lineage>
</organism>
<evidence type="ECO:0000256" key="3">
    <source>
        <dbReference type="ARBA" id="ARBA00023125"/>
    </source>
</evidence>
<protein>
    <submittedName>
        <fullName evidence="9">T-box transcription factor TBX1</fullName>
    </submittedName>
</protein>
<dbReference type="CDD" id="cd20187">
    <property type="entry name" value="T-box_TBX1_10-like"/>
    <property type="match status" value="1"/>
</dbReference>
<dbReference type="GO" id="GO:0045893">
    <property type="term" value="P:positive regulation of DNA-templated transcription"/>
    <property type="evidence" value="ECO:0007669"/>
    <property type="project" value="InterPro"/>
</dbReference>
<keyword evidence="2" id="KW-0805">Transcription regulation</keyword>
<dbReference type="InterPro" id="IPR008967">
    <property type="entry name" value="p53-like_TF_DNA-bd_sf"/>
</dbReference>
<feature type="domain" description="T-box" evidence="8">
    <location>
        <begin position="129"/>
        <end position="313"/>
    </location>
</feature>
<feature type="compositionally biased region" description="Polar residues" evidence="7">
    <location>
        <begin position="57"/>
        <end position="71"/>
    </location>
</feature>
<accession>A0A2A3ER85</accession>
<dbReference type="GO" id="GO:0001708">
    <property type="term" value="P:cell fate specification"/>
    <property type="evidence" value="ECO:0007669"/>
    <property type="project" value="TreeGrafter"/>
</dbReference>
<dbReference type="GO" id="GO:0000785">
    <property type="term" value="C:chromatin"/>
    <property type="evidence" value="ECO:0007669"/>
    <property type="project" value="TreeGrafter"/>
</dbReference>
<dbReference type="InterPro" id="IPR018186">
    <property type="entry name" value="TF_T-box_CS"/>
</dbReference>
<dbReference type="GO" id="GO:0005634">
    <property type="term" value="C:nucleus"/>
    <property type="evidence" value="ECO:0007669"/>
    <property type="project" value="UniProtKB-SubCell"/>
</dbReference>
<dbReference type="AlphaFoldDB" id="A0A2A3ER85"/>
<dbReference type="PRINTS" id="PR00937">
    <property type="entry name" value="TBOX"/>
</dbReference>
<dbReference type="InterPro" id="IPR036960">
    <property type="entry name" value="T-box_sf"/>
</dbReference>